<proteinExistence type="inferred from homology"/>
<evidence type="ECO:0000256" key="4">
    <source>
        <dbReference type="ARBA" id="ARBA00022989"/>
    </source>
</evidence>
<keyword evidence="4 7" id="KW-1133">Transmembrane helix</keyword>
<gene>
    <name evidence="10" type="ORF">J2S57_006084</name>
</gene>
<protein>
    <submittedName>
        <fullName evidence="10">ABC transport system permease protein</fullName>
    </submittedName>
</protein>
<feature type="domain" description="ABC3 transporter permease C-terminal" evidence="8">
    <location>
        <begin position="277"/>
        <end position="389"/>
    </location>
</feature>
<evidence type="ECO:0000256" key="1">
    <source>
        <dbReference type="ARBA" id="ARBA00004651"/>
    </source>
</evidence>
<feature type="transmembrane region" description="Helical" evidence="7">
    <location>
        <begin position="325"/>
        <end position="349"/>
    </location>
</feature>
<keyword evidence="2" id="KW-1003">Cell membrane</keyword>
<reference evidence="10 11" key="1">
    <citation type="submission" date="2023-07" db="EMBL/GenBank/DDBJ databases">
        <title>Sequencing the genomes of 1000 actinobacteria strains.</title>
        <authorList>
            <person name="Klenk H.-P."/>
        </authorList>
    </citation>
    <scope>NUCLEOTIDE SEQUENCE [LARGE SCALE GENOMIC DNA]</scope>
    <source>
        <strain evidence="10 11">DSM 44388</strain>
    </source>
</reference>
<dbReference type="InterPro" id="IPR003838">
    <property type="entry name" value="ABC3_permease_C"/>
</dbReference>
<keyword evidence="3 7" id="KW-0812">Transmembrane</keyword>
<dbReference type="PANTHER" id="PTHR30572:SF4">
    <property type="entry name" value="ABC TRANSPORTER PERMEASE YTRF"/>
    <property type="match status" value="1"/>
</dbReference>
<evidence type="ECO:0000256" key="5">
    <source>
        <dbReference type="ARBA" id="ARBA00023136"/>
    </source>
</evidence>
<comment type="similarity">
    <text evidence="6">Belongs to the ABC-4 integral membrane protein family.</text>
</comment>
<dbReference type="InterPro" id="IPR025857">
    <property type="entry name" value="MacB_PCD"/>
</dbReference>
<dbReference type="Pfam" id="PF02687">
    <property type="entry name" value="FtsX"/>
    <property type="match status" value="1"/>
</dbReference>
<evidence type="ECO:0000256" key="6">
    <source>
        <dbReference type="ARBA" id="ARBA00038076"/>
    </source>
</evidence>
<feature type="transmembrane region" description="Helical" evidence="7">
    <location>
        <begin position="26"/>
        <end position="46"/>
    </location>
</feature>
<comment type="caution">
    <text evidence="10">The sequence shown here is derived from an EMBL/GenBank/DDBJ whole genome shotgun (WGS) entry which is preliminary data.</text>
</comment>
<keyword evidence="5 7" id="KW-0472">Membrane</keyword>
<dbReference type="Proteomes" id="UP001235712">
    <property type="component" value="Unassembled WGS sequence"/>
</dbReference>
<name>A0ABT9PC99_9ACTN</name>
<feature type="domain" description="MacB-like periplasmic core" evidence="9">
    <location>
        <begin position="27"/>
        <end position="238"/>
    </location>
</feature>
<feature type="transmembrane region" description="Helical" evidence="7">
    <location>
        <begin position="361"/>
        <end position="382"/>
    </location>
</feature>
<evidence type="ECO:0000259" key="9">
    <source>
        <dbReference type="Pfam" id="PF12704"/>
    </source>
</evidence>
<dbReference type="PANTHER" id="PTHR30572">
    <property type="entry name" value="MEMBRANE COMPONENT OF TRANSPORTER-RELATED"/>
    <property type="match status" value="1"/>
</dbReference>
<evidence type="ECO:0000313" key="10">
    <source>
        <dbReference type="EMBL" id="MDP9830335.1"/>
    </source>
</evidence>
<feature type="transmembrane region" description="Helical" evidence="7">
    <location>
        <begin position="270"/>
        <end position="298"/>
    </location>
</feature>
<dbReference type="EMBL" id="JAUSQZ010000001">
    <property type="protein sequence ID" value="MDP9830335.1"/>
    <property type="molecule type" value="Genomic_DNA"/>
</dbReference>
<keyword evidence="11" id="KW-1185">Reference proteome</keyword>
<evidence type="ECO:0000256" key="7">
    <source>
        <dbReference type="SAM" id="Phobius"/>
    </source>
</evidence>
<evidence type="ECO:0000256" key="3">
    <source>
        <dbReference type="ARBA" id="ARBA00022692"/>
    </source>
</evidence>
<organism evidence="10 11">
    <name type="scientific">Kineosporia succinea</name>
    <dbReference type="NCBI Taxonomy" id="84632"/>
    <lineage>
        <taxon>Bacteria</taxon>
        <taxon>Bacillati</taxon>
        <taxon>Actinomycetota</taxon>
        <taxon>Actinomycetes</taxon>
        <taxon>Kineosporiales</taxon>
        <taxon>Kineosporiaceae</taxon>
        <taxon>Kineosporia</taxon>
    </lineage>
</organism>
<comment type="subcellular location">
    <subcellularLocation>
        <location evidence="1">Cell membrane</location>
        <topology evidence="1">Multi-pass membrane protein</topology>
    </subcellularLocation>
</comment>
<dbReference type="InterPro" id="IPR050250">
    <property type="entry name" value="Macrolide_Exporter_MacB"/>
</dbReference>
<evidence type="ECO:0000313" key="11">
    <source>
        <dbReference type="Proteomes" id="UP001235712"/>
    </source>
</evidence>
<sequence>MRGVRLSPADLVGLGLVGLRTRKLRAALSALGIAVGIATTVVVSGIPASSQQALLRQLTLLGTNTLKAEVSTTGASPVRLPVDAARRAARIGPVETAAALGNTQQNVRRTDRSEPGDGVGISVLAAESGLPATVNATVASGRFLDAATERFPTVVLGHQAASWLGVARATPADSPMVFIGQRWFTVVGVLEPVRLAPELDQAVMVGVPAARSYLGYDGHPSTIYLKAREDSVEDVRDVLGATVHPQAAGLVQVSRPSDALAAKRATQSTYAGLFLGLSGVAVLVGGIGVANTMIISVLERRREIGLHRALGASGRQIRGQFLIEAALLSGFGGLAGTGIGVLATISYALHQNWPPVLPLTAVLAGLAGALVIGVVAGVYPAVRASRIAPSVAMAAPG</sequence>
<accession>A0ABT9PC99</accession>
<evidence type="ECO:0000259" key="8">
    <source>
        <dbReference type="Pfam" id="PF02687"/>
    </source>
</evidence>
<dbReference type="Pfam" id="PF12704">
    <property type="entry name" value="MacB_PCD"/>
    <property type="match status" value="1"/>
</dbReference>
<evidence type="ECO:0000256" key="2">
    <source>
        <dbReference type="ARBA" id="ARBA00022475"/>
    </source>
</evidence>
<dbReference type="RefSeq" id="WP_307249383.1">
    <property type="nucleotide sequence ID" value="NZ_JAUSQZ010000001.1"/>
</dbReference>